<gene>
    <name evidence="1" type="ORF">QSH54_20885</name>
</gene>
<reference evidence="1" key="1">
    <citation type="submission" date="2023-06" db="EMBL/GenBank/DDBJ databases">
        <title>Genome sequences of Xanthomonas arboricola from Serbia and Montenegro.</title>
        <authorList>
            <person name="Ilicic R."/>
            <person name="Jelusic A."/>
            <person name="Harrison J."/>
            <person name="Greer S."/>
            <person name="Grant M."/>
            <person name="Vicente J."/>
            <person name="Popovic Milovanovic T."/>
            <person name="Studholme D.J."/>
        </authorList>
    </citation>
    <scope>NUCLEOTIDE SEQUENCE</scope>
    <source>
        <strain evidence="1">Xp320</strain>
    </source>
</reference>
<comment type="caution">
    <text evidence="1">The sequence shown here is derived from an EMBL/GenBank/DDBJ whole genome shotgun (WGS) entry which is preliminary data.</text>
</comment>
<proteinExistence type="predicted"/>
<dbReference type="RefSeq" id="WP_126750553.1">
    <property type="nucleotide sequence ID" value="NZ_CP076628.1"/>
</dbReference>
<accession>A0AAQ0W544</accession>
<dbReference type="AlphaFoldDB" id="A0AAQ0W544"/>
<dbReference type="EMBL" id="JASVYU010000047">
    <property type="protein sequence ID" value="MDN0289025.1"/>
    <property type="molecule type" value="Genomic_DNA"/>
</dbReference>
<sequence length="123" mass="14070">MNYIGIIFPLVLALAGCDYGPSVEQADINLAIHQALVRVGECDSVESCQKASRVFWERDGKGVYYSIYGVSSKRKIEFVCREVEEAKRESKVNYKLNLYFFSESKIQSLDKVIYPTPIYIKEL</sequence>
<protein>
    <submittedName>
        <fullName evidence="1">Uncharacterized protein</fullName>
    </submittedName>
</protein>
<evidence type="ECO:0000313" key="1">
    <source>
        <dbReference type="EMBL" id="MDN0289025.1"/>
    </source>
</evidence>
<name>A0AAQ0W544_9XANT</name>
<organism evidence="1">
    <name type="scientific">Xanthomonas arboricola pv. pruni</name>
    <dbReference type="NCBI Taxonomy" id="69929"/>
    <lineage>
        <taxon>Bacteria</taxon>
        <taxon>Pseudomonadati</taxon>
        <taxon>Pseudomonadota</taxon>
        <taxon>Gammaproteobacteria</taxon>
        <taxon>Lysobacterales</taxon>
        <taxon>Lysobacteraceae</taxon>
        <taxon>Xanthomonas</taxon>
    </lineage>
</organism>